<evidence type="ECO:0000313" key="3">
    <source>
        <dbReference type="EMBL" id="MRX78569.1"/>
    </source>
</evidence>
<dbReference type="Proteomes" id="UP000487757">
    <property type="component" value="Unassembled WGS sequence"/>
</dbReference>
<sequence>MYKKYQIKWLLILSAIMILSTTFIGQPDLSKAKWWYFLDHALKVFIPIAACWLIDGYMLNNTFGRLSGFYKSSLSILLGVCASFTLGIAIDQIAPQNHLYNSEIGYSTPKEMMIHLVGNTFLSLLCYFVFSIRFTNAALKIARKEKVHLEQAHLKAQLISLQQQISPHFLFNSLSTLKTMVSEPAAKNYIIHLAGVYRYVLSFNDHPLTKLDDELRFIGSYLHILNERFGNMLRVDISIQKQYGLLYLPSLSLQLLIENAIKHNVCSAEHPLCISITTTDSKALIVENNFQPKKCRVERPGMGLKNIIERYRLLVDKPISVANDNQKFTVTIPLIKHESNYNRR</sequence>
<keyword evidence="3" id="KW-0808">Transferase</keyword>
<gene>
    <name evidence="3" type="ORF">GJU39_21040</name>
</gene>
<dbReference type="PANTHER" id="PTHR34220">
    <property type="entry name" value="SENSOR HISTIDINE KINASE YPDA"/>
    <property type="match status" value="1"/>
</dbReference>
<protein>
    <submittedName>
        <fullName evidence="3">Sensor histidine kinase</fullName>
    </submittedName>
</protein>
<evidence type="ECO:0000259" key="2">
    <source>
        <dbReference type="Pfam" id="PF06580"/>
    </source>
</evidence>
<keyword evidence="4" id="KW-1185">Reference proteome</keyword>
<keyword evidence="1" id="KW-0812">Transmembrane</keyword>
<dbReference type="GO" id="GO:0016020">
    <property type="term" value="C:membrane"/>
    <property type="evidence" value="ECO:0007669"/>
    <property type="project" value="InterPro"/>
</dbReference>
<accession>A0A7K0G5S1</accession>
<dbReference type="EMBL" id="WKKH01000059">
    <property type="protein sequence ID" value="MRX78569.1"/>
    <property type="molecule type" value="Genomic_DNA"/>
</dbReference>
<keyword evidence="3" id="KW-0418">Kinase</keyword>
<proteinExistence type="predicted"/>
<dbReference type="OrthoDB" id="9809908at2"/>
<evidence type="ECO:0000313" key="4">
    <source>
        <dbReference type="Proteomes" id="UP000487757"/>
    </source>
</evidence>
<name>A0A7K0G5S1_9SPHI</name>
<evidence type="ECO:0000256" key="1">
    <source>
        <dbReference type="SAM" id="Phobius"/>
    </source>
</evidence>
<feature type="transmembrane region" description="Helical" evidence="1">
    <location>
        <begin position="35"/>
        <end position="54"/>
    </location>
</feature>
<feature type="transmembrane region" description="Helical" evidence="1">
    <location>
        <begin position="74"/>
        <end position="94"/>
    </location>
</feature>
<dbReference type="InterPro" id="IPR010559">
    <property type="entry name" value="Sig_transdc_His_kin_internal"/>
</dbReference>
<organism evidence="3 4">
    <name type="scientific">Pedobacter petrophilus</name>
    <dbReference type="NCBI Taxonomy" id="1908241"/>
    <lineage>
        <taxon>Bacteria</taxon>
        <taxon>Pseudomonadati</taxon>
        <taxon>Bacteroidota</taxon>
        <taxon>Sphingobacteriia</taxon>
        <taxon>Sphingobacteriales</taxon>
        <taxon>Sphingobacteriaceae</taxon>
        <taxon>Pedobacter</taxon>
    </lineage>
</organism>
<dbReference type="RefSeq" id="WP_154282972.1">
    <property type="nucleotide sequence ID" value="NZ_JBHUJQ010000001.1"/>
</dbReference>
<dbReference type="PANTHER" id="PTHR34220:SF7">
    <property type="entry name" value="SENSOR HISTIDINE KINASE YPDA"/>
    <property type="match status" value="1"/>
</dbReference>
<dbReference type="AlphaFoldDB" id="A0A7K0G5S1"/>
<keyword evidence="1" id="KW-0472">Membrane</keyword>
<feature type="transmembrane region" description="Helical" evidence="1">
    <location>
        <begin position="114"/>
        <end position="134"/>
    </location>
</feature>
<dbReference type="InterPro" id="IPR050640">
    <property type="entry name" value="Bact_2-comp_sensor_kinase"/>
</dbReference>
<dbReference type="Pfam" id="PF06580">
    <property type="entry name" value="His_kinase"/>
    <property type="match status" value="1"/>
</dbReference>
<keyword evidence="1" id="KW-1133">Transmembrane helix</keyword>
<feature type="domain" description="Signal transduction histidine kinase internal region" evidence="2">
    <location>
        <begin position="156"/>
        <end position="232"/>
    </location>
</feature>
<comment type="caution">
    <text evidence="3">The sequence shown here is derived from an EMBL/GenBank/DDBJ whole genome shotgun (WGS) entry which is preliminary data.</text>
</comment>
<reference evidence="3 4" key="1">
    <citation type="submission" date="2019-11" db="EMBL/GenBank/DDBJ databases">
        <title>Pedobacter petrophilus genome.</title>
        <authorList>
            <person name="Feldbauer M.J."/>
            <person name="Newman J.D."/>
        </authorList>
    </citation>
    <scope>NUCLEOTIDE SEQUENCE [LARGE SCALE GENOMIC DNA]</scope>
    <source>
        <strain evidence="3 4">LMG 29686</strain>
    </source>
</reference>
<dbReference type="GO" id="GO:0000155">
    <property type="term" value="F:phosphorelay sensor kinase activity"/>
    <property type="evidence" value="ECO:0007669"/>
    <property type="project" value="InterPro"/>
</dbReference>